<dbReference type="InterPro" id="IPR012394">
    <property type="entry name" value="Aldehyde_DH_NAD(P)"/>
</dbReference>
<comment type="caution">
    <text evidence="6">The sequence shown here is derived from an EMBL/GenBank/DDBJ whole genome shotgun (WGS) entry which is preliminary data.</text>
</comment>
<evidence type="ECO:0000256" key="4">
    <source>
        <dbReference type="SAM" id="MobiDB-lite"/>
    </source>
</evidence>
<feature type="domain" description="Aldehyde dehydrogenase" evidence="5">
    <location>
        <begin position="22"/>
        <end position="429"/>
    </location>
</feature>
<dbReference type="Proteomes" id="UP001165653">
    <property type="component" value="Unassembled WGS sequence"/>
</dbReference>
<sequence>MAAHSIPERQRAWLAAHGPRSRGEREQSLRILLDGLERHEAALLDALHADLGKTPEEAYSSEIHLIRQELRHALRHLKGWMKPERRRVPAMAWPGRASLHRDACGSVLIIGPWNYPLQLLLTPLVSVIAAGNSAVLKPSEYAPATSRAVASLIGDCFDELEVALVEGGADESQALVAQPFDHIMFTGGTGTGRKIAATAGERLIPVTLELGGKCPALVFPAAAERGGFEAGLEVIARRIAWGKYLNAGQTCVAPDHVLVERGLLEPLMAALAKAFDNFGRTDFGRMVNRQHFDRVLSYLKEGRIVYGGGSDAETLRIEPTLITDLPPGAKAMEEEIFGPVLPVIPCDGLDEALERVRGMPSPLALYAFTRDKTTQDHIASRTSSGSLCFNDTILQITGTSLPFGGVGASGMGRYRGRAGFEAFTRERSVLKRGLRPDFDFRYPPAKLPIDKMRRVFKFLERI</sequence>
<dbReference type="PROSITE" id="PS00070">
    <property type="entry name" value="ALDEHYDE_DEHYDR_CYS"/>
    <property type="match status" value="1"/>
</dbReference>
<feature type="compositionally biased region" description="Basic and acidic residues" evidence="4">
    <location>
        <begin position="1"/>
        <end position="11"/>
    </location>
</feature>
<dbReference type="CDD" id="cd07087">
    <property type="entry name" value="ALDH_F3-13-14_CALDH-like"/>
    <property type="match status" value="1"/>
</dbReference>
<dbReference type="SUPFAM" id="SSF53720">
    <property type="entry name" value="ALDH-like"/>
    <property type="match status" value="1"/>
</dbReference>
<name>A0ABT3G8U5_9BACT</name>
<proteinExistence type="inferred from homology"/>
<evidence type="ECO:0000313" key="6">
    <source>
        <dbReference type="EMBL" id="MCW1916263.1"/>
    </source>
</evidence>
<feature type="region of interest" description="Disordered" evidence="4">
    <location>
        <begin position="1"/>
        <end position="20"/>
    </location>
</feature>
<dbReference type="RefSeq" id="WP_264515834.1">
    <property type="nucleotide sequence ID" value="NZ_JAPDDR010000013.1"/>
</dbReference>
<dbReference type="Gene3D" id="3.40.309.10">
    <property type="entry name" value="Aldehyde Dehydrogenase, Chain A, domain 2"/>
    <property type="match status" value="1"/>
</dbReference>
<dbReference type="Pfam" id="PF00171">
    <property type="entry name" value="Aldedh"/>
    <property type="match status" value="1"/>
</dbReference>
<accession>A0ABT3G8U5</accession>
<gene>
    <name evidence="6" type="ORF">OJ996_21920</name>
</gene>
<dbReference type="InterPro" id="IPR016163">
    <property type="entry name" value="Ald_DH_C"/>
</dbReference>
<evidence type="ECO:0000256" key="1">
    <source>
        <dbReference type="ARBA" id="ARBA00009986"/>
    </source>
</evidence>
<protein>
    <recommendedName>
        <fullName evidence="3">Aldehyde dehydrogenase</fullName>
    </recommendedName>
</protein>
<evidence type="ECO:0000256" key="3">
    <source>
        <dbReference type="PIRNR" id="PIRNR036492"/>
    </source>
</evidence>
<dbReference type="EMBL" id="JAPDDR010000013">
    <property type="protein sequence ID" value="MCW1916263.1"/>
    <property type="molecule type" value="Genomic_DNA"/>
</dbReference>
<dbReference type="InterPro" id="IPR016160">
    <property type="entry name" value="Ald_DH_CS_CYS"/>
</dbReference>
<keyword evidence="7" id="KW-1185">Reference proteome</keyword>
<organism evidence="6 7">
    <name type="scientific">Luteolibacter rhizosphaerae</name>
    <dbReference type="NCBI Taxonomy" id="2989719"/>
    <lineage>
        <taxon>Bacteria</taxon>
        <taxon>Pseudomonadati</taxon>
        <taxon>Verrucomicrobiota</taxon>
        <taxon>Verrucomicrobiia</taxon>
        <taxon>Verrucomicrobiales</taxon>
        <taxon>Verrucomicrobiaceae</taxon>
        <taxon>Luteolibacter</taxon>
    </lineage>
</organism>
<dbReference type="InterPro" id="IPR015590">
    <property type="entry name" value="Aldehyde_DH_dom"/>
</dbReference>
<evidence type="ECO:0000313" key="7">
    <source>
        <dbReference type="Proteomes" id="UP001165653"/>
    </source>
</evidence>
<dbReference type="PANTHER" id="PTHR43570:SF16">
    <property type="entry name" value="ALDEHYDE DEHYDROGENASE TYPE III, ISOFORM Q"/>
    <property type="match status" value="1"/>
</dbReference>
<dbReference type="PANTHER" id="PTHR43570">
    <property type="entry name" value="ALDEHYDE DEHYDROGENASE"/>
    <property type="match status" value="1"/>
</dbReference>
<reference evidence="6" key="1">
    <citation type="submission" date="2022-10" db="EMBL/GenBank/DDBJ databases">
        <title>Luteolibacter sp. GHJ8, whole genome shotgun sequencing project.</title>
        <authorList>
            <person name="Zhao G."/>
            <person name="Shen L."/>
        </authorList>
    </citation>
    <scope>NUCLEOTIDE SEQUENCE</scope>
    <source>
        <strain evidence="6">GHJ8</strain>
    </source>
</reference>
<dbReference type="Gene3D" id="3.40.605.10">
    <property type="entry name" value="Aldehyde Dehydrogenase, Chain A, domain 1"/>
    <property type="match status" value="1"/>
</dbReference>
<comment type="similarity">
    <text evidence="1 3">Belongs to the aldehyde dehydrogenase family.</text>
</comment>
<dbReference type="InterPro" id="IPR016162">
    <property type="entry name" value="Ald_DH_N"/>
</dbReference>
<evidence type="ECO:0000256" key="2">
    <source>
        <dbReference type="ARBA" id="ARBA00023002"/>
    </source>
</evidence>
<dbReference type="PIRSF" id="PIRSF036492">
    <property type="entry name" value="ALDH"/>
    <property type="match status" value="1"/>
</dbReference>
<dbReference type="InterPro" id="IPR016161">
    <property type="entry name" value="Ald_DH/histidinol_DH"/>
</dbReference>
<keyword evidence="2 3" id="KW-0560">Oxidoreductase</keyword>
<evidence type="ECO:0000259" key="5">
    <source>
        <dbReference type="Pfam" id="PF00171"/>
    </source>
</evidence>